<feature type="coiled-coil region" evidence="5">
    <location>
        <begin position="597"/>
        <end position="638"/>
    </location>
</feature>
<dbReference type="STRING" id="7868.ENSCMIP00000040007"/>
<feature type="region of interest" description="Disordered" evidence="6">
    <location>
        <begin position="725"/>
        <end position="770"/>
    </location>
</feature>
<name>A0A4W3JCN3_CALMI</name>
<reference evidence="10" key="3">
    <citation type="journal article" date="2014" name="Nature">
        <title>Elephant shark genome provides unique insights into gnathostome evolution.</title>
        <authorList>
            <consortium name="International Elephant Shark Genome Sequencing Consortium"/>
            <person name="Venkatesh B."/>
            <person name="Lee A.P."/>
            <person name="Ravi V."/>
            <person name="Maurya A.K."/>
            <person name="Lian M.M."/>
            <person name="Swann J.B."/>
            <person name="Ohta Y."/>
            <person name="Flajnik M.F."/>
            <person name="Sutoh Y."/>
            <person name="Kasahara M."/>
            <person name="Hoon S."/>
            <person name="Gangu V."/>
            <person name="Roy S.W."/>
            <person name="Irimia M."/>
            <person name="Korzh V."/>
            <person name="Kondrychyn I."/>
            <person name="Lim Z.W."/>
            <person name="Tay B.H."/>
            <person name="Tohari S."/>
            <person name="Kong K.W."/>
            <person name="Ho S."/>
            <person name="Lorente-Galdos B."/>
            <person name="Quilez J."/>
            <person name="Marques-Bonet T."/>
            <person name="Raney B.J."/>
            <person name="Ingham P.W."/>
            <person name="Tay A."/>
            <person name="Hillier L.W."/>
            <person name="Minx P."/>
            <person name="Boehm T."/>
            <person name="Wilson R.K."/>
            <person name="Brenner S."/>
            <person name="Warren W.C."/>
        </authorList>
    </citation>
    <scope>NUCLEOTIDE SEQUENCE [LARGE SCALE GENOMIC DNA]</scope>
</reference>
<feature type="compositionally biased region" description="Basic and acidic residues" evidence="6">
    <location>
        <begin position="1604"/>
        <end position="1613"/>
    </location>
</feature>
<dbReference type="Pfam" id="PF11365">
    <property type="entry name" value="SOGA"/>
    <property type="match status" value="2"/>
</dbReference>
<evidence type="ECO:0000259" key="8">
    <source>
        <dbReference type="Pfam" id="PF14818"/>
    </source>
</evidence>
<keyword evidence="10" id="KW-1185">Reference proteome</keyword>
<feature type="coiled-coil region" evidence="5">
    <location>
        <begin position="303"/>
        <end position="373"/>
    </location>
</feature>
<feature type="domain" description="SOGA coiled-coil" evidence="7">
    <location>
        <begin position="472"/>
        <end position="566"/>
    </location>
</feature>
<keyword evidence="4" id="KW-0472">Membrane</keyword>
<feature type="coiled-coil region" evidence="5">
    <location>
        <begin position="402"/>
        <end position="436"/>
    </location>
</feature>
<feature type="coiled-coil region" evidence="5">
    <location>
        <begin position="1148"/>
        <end position="1175"/>
    </location>
</feature>
<dbReference type="InterPro" id="IPR027881">
    <property type="entry name" value="SOGA_CC"/>
</dbReference>
<feature type="compositionally biased region" description="Polar residues" evidence="6">
    <location>
        <begin position="1812"/>
        <end position="1830"/>
    </location>
</feature>
<feature type="compositionally biased region" description="Low complexity" evidence="6">
    <location>
        <begin position="30"/>
        <end position="52"/>
    </location>
</feature>
<dbReference type="Proteomes" id="UP000314986">
    <property type="component" value="Unassembled WGS sequence"/>
</dbReference>
<dbReference type="GO" id="GO:0016020">
    <property type="term" value="C:membrane"/>
    <property type="evidence" value="ECO:0007669"/>
    <property type="project" value="UniProtKB-SubCell"/>
</dbReference>
<feature type="domain" description="SOGA coiled-coil" evidence="7">
    <location>
        <begin position="597"/>
        <end position="689"/>
    </location>
</feature>
<feature type="compositionally biased region" description="Low complexity" evidence="6">
    <location>
        <begin position="1543"/>
        <end position="1577"/>
    </location>
</feature>
<accession>A0A4W3JCN3</accession>
<dbReference type="GO" id="GO:0010506">
    <property type="term" value="P:regulation of autophagy"/>
    <property type="evidence" value="ECO:0007669"/>
    <property type="project" value="InterPro"/>
</dbReference>
<keyword evidence="3 5" id="KW-0175">Coiled coil</keyword>
<feature type="compositionally biased region" description="Basic residues" evidence="6">
    <location>
        <begin position="53"/>
        <end position="68"/>
    </location>
</feature>
<feature type="compositionally biased region" description="Low complexity" evidence="6">
    <location>
        <begin position="262"/>
        <end position="275"/>
    </location>
</feature>
<sequence length="1840" mass="203868">MLLPSDSGRRMEVMNGSETQPSPSPPPPLQQQQHHPQQQHDQQQQQQQQPKQKQQHQPHQQKQKHHPHPQPQKHLLKKRLHRAPSPARPKDVRGWSLAGRSKGNSGSSGKDKSNASCQQALAQCRFARHLPGTVRGNGSSSNSSSGSHKAPGMASTSSASPAPGPGRAGKGKGKGMGGTSTGTSRCKKKPTRDARGRSHQGQLSPSPSASPSPCGSSSELSDCALSTGNSDSESGRGASESEPREGDRSWAAEDPVPEPTGSGSASASASASSAQSPASLLRVSVSTSLALSDLSEQLAGSIQEELLREMEEMRSENEYLKDEIEELRAEMLEMRDIYLEEDVYQLQELRQELDRANKTCRILQYRLRKTERRSLRVAQTGQVDGELIRSLEQDVKVSKDVSVRLHGELETIEKKRVRLEDENEDLRRRLIEVDVSKQVLQSEMDKLKESTLKKRSGRVSNKAEKKATLQEDSADLKCQLHFAKEEGAVMCKKLTRLVKENESMREDLAKYSSLYGDLDVGVSLGDIAESPHAREAEFKHHLRLVEEEANILSKRIVEMEVENRGLRAEMDEAKGGCEKEHCEQDVRPGVGEFGESVGELSRHLQFVEEEAELLRRSLVEMEEQNKHLMNELNGCKSQPCQGEAMAGRAGGGCCPAPLEASREELVVARHQLSELHGKVKKLEYENRVLVSHLQRYDLASEQCQKCSRDYDTEVSDSGEFSLLSEPARREVPIGGENDPRESQERMSGSGSSRVAEAEDEDDGDEGRGGARFLGAKDIQTLLGIKEQTGLVCGVIDLLIADTNSLSSGGEHCRPSDPVCQAAGDEGLQDGDGDLLGAVNSRLRDLKAELTSITEKISRLGEGLGEQGESLSPLPALTESASFLSTMTSISQDSPEDPGGKGFGNDFMQPDFRDTGDWQHSASPTPEICIISADTDEGKEYTKEYRNFRHEESDSYASEVKELQLDLSEAKDTIRGLQEQLVQERELRSEEAERFCQKVSQIKEEHQKALVRRDFQLQSLNLQTRLEQKFWSQEKNLFVKEVDQFRQNLFLLYMKLKWFLKHWKYGEKIDSEGDDLLEVNSLKDLYLLIEEEELSPRQVDNKAVTAEDQPLKTFEEGLTIPVEKFCVPTSTRKQSSEYSGVVGDIKGILKELCRELTEERRRSKELQLQFANAKSAWEIEKAELKCRTAQLLDGRTGKLPSDKVPSDLKSALKREREEHQQLLAESYSAVMELTRQLQVSEKNWKQEKLELLDRFKAEQRLCEQRLKEMQNKINQTLHHSEDEKEASHNLEVKGTNLQRAKSVSSMSEFESLLDTSPYLPPPTMAVTNSLMDLEELNKKNRKRADSECVSSPYEKLESALTERSDFQTPVISSWDFTPAPNLADPHLGSKQIKRSYTAPDRTGIRIYYSPPVGRKTEGPSPQSDQGKIVVEPGFLFTMAKPKQPGVEPEIGRWLSNISQQRREAGAGDLAVSSPNAGFPPSLHDLQISGNMSDDMKEVANCVRKVIRSGSLERKVRDAASQTVGVVNVSTQTTRTSSVGLQTDSPRSLSSSLHRSWPSRGSLLMPTQSSRSKQLSSSLEKVPTKFERPCCSPKYGSPKLQRRSSSKMDHMRERSPWALAHRGQNESAWARSTTTRDSPVLSSINDGLSSLFNVVENPAGGSVDSIWKSSQHESRAKPDTSRYGIVQEFFRNVCGRSQSPTAGGGAERPSSKDPSPAEEGGKRQDSSPTPPTLTPPPPPQPPLPGHSQPENASRIASKRLLKQPCKEEQKSVPTPGPGQGSKDPDSPDVCATSSALEEASCNCASQTLTSCFPTRSSARHSLSQCKSRSFPSDPNLAEEKPD</sequence>
<dbReference type="PANTHER" id="PTHR15742">
    <property type="entry name" value="GIRDIN"/>
    <property type="match status" value="1"/>
</dbReference>
<evidence type="ECO:0000256" key="6">
    <source>
        <dbReference type="SAM" id="MobiDB-lite"/>
    </source>
</evidence>
<feature type="coiled-coil region" evidence="5">
    <location>
        <begin position="952"/>
        <end position="993"/>
    </location>
</feature>
<feature type="compositionally biased region" description="Basic and acidic residues" evidence="6">
    <location>
        <begin position="239"/>
        <end position="251"/>
    </location>
</feature>
<proteinExistence type="predicted"/>
<dbReference type="OMA" id="DDMKDHS"/>
<dbReference type="GeneTree" id="ENSGT00950000182982"/>
<dbReference type="PANTHER" id="PTHR15742:SF1">
    <property type="entry name" value="PROTEIN SOGA1"/>
    <property type="match status" value="1"/>
</dbReference>
<feature type="domain" description="SOGA 1/2-like coiled-coil" evidence="8">
    <location>
        <begin position="1230"/>
        <end position="1280"/>
    </location>
</feature>
<evidence type="ECO:0000256" key="3">
    <source>
        <dbReference type="ARBA" id="ARBA00023054"/>
    </source>
</evidence>
<evidence type="ECO:0000256" key="4">
    <source>
        <dbReference type="ARBA" id="ARBA00023136"/>
    </source>
</evidence>
<feature type="coiled-coil region" evidence="5">
    <location>
        <begin position="542"/>
        <end position="569"/>
    </location>
</feature>
<feature type="region of interest" description="Disordered" evidence="6">
    <location>
        <begin position="1"/>
        <end position="275"/>
    </location>
</feature>
<keyword evidence="2" id="KW-0597">Phosphoprotein</keyword>
<reference evidence="10" key="1">
    <citation type="journal article" date="2006" name="Science">
        <title>Ancient noncoding elements conserved in the human genome.</title>
        <authorList>
            <person name="Venkatesh B."/>
            <person name="Kirkness E.F."/>
            <person name="Loh Y.H."/>
            <person name="Halpern A.L."/>
            <person name="Lee A.P."/>
            <person name="Johnson J."/>
            <person name="Dandona N."/>
            <person name="Viswanathan L.D."/>
            <person name="Tay A."/>
            <person name="Venter J.C."/>
            <person name="Strausberg R.L."/>
            <person name="Brenner S."/>
        </authorList>
    </citation>
    <scope>NUCLEOTIDE SEQUENCE [LARGE SCALE GENOMIC DNA]</scope>
</reference>
<feature type="compositionally biased region" description="Low complexity" evidence="6">
    <location>
        <begin position="204"/>
        <end position="221"/>
    </location>
</feature>
<dbReference type="InterPro" id="IPR027882">
    <property type="entry name" value="SOGA1/2-like_CC"/>
</dbReference>
<feature type="region of interest" description="Disordered" evidence="6">
    <location>
        <begin position="1812"/>
        <end position="1840"/>
    </location>
</feature>
<evidence type="ECO:0000313" key="9">
    <source>
        <dbReference type="Ensembl" id="ENSCMIP00000040007.1"/>
    </source>
</evidence>
<organism evidence="9 10">
    <name type="scientific">Callorhinchus milii</name>
    <name type="common">Ghost shark</name>
    <dbReference type="NCBI Taxonomy" id="7868"/>
    <lineage>
        <taxon>Eukaryota</taxon>
        <taxon>Metazoa</taxon>
        <taxon>Chordata</taxon>
        <taxon>Craniata</taxon>
        <taxon>Vertebrata</taxon>
        <taxon>Chondrichthyes</taxon>
        <taxon>Holocephali</taxon>
        <taxon>Chimaeriformes</taxon>
        <taxon>Callorhinchidae</taxon>
        <taxon>Callorhinchus</taxon>
    </lineage>
</organism>
<feature type="region of interest" description="Disordered" evidence="6">
    <location>
        <begin position="1531"/>
        <end position="1639"/>
    </location>
</feature>
<feature type="compositionally biased region" description="Low complexity" evidence="6">
    <location>
        <begin position="136"/>
        <end position="161"/>
    </location>
</feature>
<evidence type="ECO:0000256" key="5">
    <source>
        <dbReference type="SAM" id="Coils"/>
    </source>
</evidence>
<dbReference type="InterPro" id="IPR049885">
    <property type="entry name" value="MTCL1-3"/>
</dbReference>
<feature type="compositionally biased region" description="Pro residues" evidence="6">
    <location>
        <begin position="1726"/>
        <end position="1742"/>
    </location>
</feature>
<dbReference type="Ensembl" id="ENSCMIT00000040578.1">
    <property type="protein sequence ID" value="ENSCMIP00000040007.1"/>
    <property type="gene ID" value="ENSCMIG00000016734.1"/>
</dbReference>
<dbReference type="GO" id="GO:0005615">
    <property type="term" value="C:extracellular space"/>
    <property type="evidence" value="ECO:0007669"/>
    <property type="project" value="InterPro"/>
</dbReference>
<dbReference type="InParanoid" id="A0A4W3JCN3"/>
<evidence type="ECO:0000313" key="10">
    <source>
        <dbReference type="Proteomes" id="UP000314986"/>
    </source>
</evidence>
<evidence type="ECO:0000259" key="7">
    <source>
        <dbReference type="Pfam" id="PF11365"/>
    </source>
</evidence>
<evidence type="ECO:0000256" key="1">
    <source>
        <dbReference type="ARBA" id="ARBA00004370"/>
    </source>
</evidence>
<reference evidence="9" key="4">
    <citation type="submission" date="2025-08" db="UniProtKB">
        <authorList>
            <consortium name="Ensembl"/>
        </authorList>
    </citation>
    <scope>IDENTIFICATION</scope>
</reference>
<feature type="compositionally biased region" description="Polar residues" evidence="6">
    <location>
        <begin position="1623"/>
        <end position="1639"/>
    </location>
</feature>
<feature type="region of interest" description="Disordered" evidence="6">
    <location>
        <begin position="1693"/>
        <end position="1793"/>
    </location>
</feature>
<evidence type="ECO:0000256" key="2">
    <source>
        <dbReference type="ARBA" id="ARBA00022553"/>
    </source>
</evidence>
<feature type="compositionally biased region" description="Polar residues" evidence="6">
    <location>
        <begin position="1531"/>
        <end position="1542"/>
    </location>
</feature>
<reference evidence="10" key="2">
    <citation type="journal article" date="2007" name="PLoS Biol.">
        <title>Survey sequencing and comparative analysis of the elephant shark (Callorhinchus milii) genome.</title>
        <authorList>
            <person name="Venkatesh B."/>
            <person name="Kirkness E.F."/>
            <person name="Loh Y.H."/>
            <person name="Halpern A.L."/>
            <person name="Lee A.P."/>
            <person name="Johnson J."/>
            <person name="Dandona N."/>
            <person name="Viswanathan L.D."/>
            <person name="Tay A."/>
            <person name="Venter J.C."/>
            <person name="Strausberg R.L."/>
            <person name="Brenner S."/>
        </authorList>
    </citation>
    <scope>NUCLEOTIDE SEQUENCE [LARGE SCALE GENOMIC DNA]</scope>
</reference>
<dbReference type="Pfam" id="PF14818">
    <property type="entry name" value="SOGA1-2-like_CC"/>
    <property type="match status" value="1"/>
</dbReference>
<feature type="compositionally biased region" description="Basic and acidic residues" evidence="6">
    <location>
        <begin position="726"/>
        <end position="744"/>
    </location>
</feature>
<comment type="subcellular location">
    <subcellularLocation>
        <location evidence="1">Membrane</location>
    </subcellularLocation>
</comment>
<protein>
    <submittedName>
        <fullName evidence="9">Microtubule crosslinking factor 2</fullName>
    </submittedName>
</protein>
<reference evidence="9" key="5">
    <citation type="submission" date="2025-09" db="UniProtKB">
        <authorList>
            <consortium name="Ensembl"/>
        </authorList>
    </citation>
    <scope>IDENTIFICATION</scope>
</reference>